<evidence type="ECO:0000313" key="3">
    <source>
        <dbReference type="Proteomes" id="UP000469558"/>
    </source>
</evidence>
<dbReference type="OrthoDB" id="5407645at2759"/>
<feature type="region of interest" description="Disordered" evidence="1">
    <location>
        <begin position="431"/>
        <end position="629"/>
    </location>
</feature>
<feature type="region of interest" description="Disordered" evidence="1">
    <location>
        <begin position="232"/>
        <end position="254"/>
    </location>
</feature>
<comment type="caution">
    <text evidence="2">The sequence shown here is derived from an EMBL/GenBank/DDBJ whole genome shotgun (WGS) entry which is preliminary data.</text>
</comment>
<feature type="compositionally biased region" description="Low complexity" evidence="1">
    <location>
        <begin position="460"/>
        <end position="470"/>
    </location>
</feature>
<feature type="compositionally biased region" description="Basic and acidic residues" evidence="1">
    <location>
        <begin position="59"/>
        <end position="80"/>
    </location>
</feature>
<evidence type="ECO:0000313" key="2">
    <source>
        <dbReference type="EMBL" id="TVY83381.1"/>
    </source>
</evidence>
<feature type="compositionally biased region" description="Basic and acidic residues" evidence="1">
    <location>
        <begin position="432"/>
        <end position="448"/>
    </location>
</feature>
<gene>
    <name evidence="2" type="ORF">LSUE1_G001255</name>
</gene>
<feature type="compositionally biased region" description="Gly residues" evidence="1">
    <location>
        <begin position="407"/>
        <end position="416"/>
    </location>
</feature>
<feature type="region of interest" description="Disordered" evidence="1">
    <location>
        <begin position="377"/>
        <end position="417"/>
    </location>
</feature>
<sequence length="792" mass="86316">MSAIDPYDDRYDDRRHRSHRHGRDSRDEREPRYVETQETYVRGTAPLAPEPPYAVRQTELIRRPHREDSDLSIEEVRRDFPPPGAGPYSTRSRGGDDRYGPQRSRSAERGYGGAYLDDPRRSHNDFDDRSGRSRKSATYVDQEVVKPRRRSLSRNQKIIAGVGGAALALAGKELWDRKQADGRPVSRNPLQSAAVGAAGAFAAYEGAELYTKHNNKSKEKVKTYMAHQGRDGEVAEYYSSDEETAKPKKQSRRKSIVEGALGLAGLGAAAKAVGGGRSRRGSGESHVSGRSGRSKSRGRGKSPEGAAKFQQAAKAALLAGATEAFRVRKEPGGWGGDKGKRILTAAIGAGGIDAAADRNPDQHSKRHILEAVVGGLAGNRLINGSRSNVEDDGRSVRSGRSRSRSKGPGGSGGGAGLAALATAGLGALAGKKLLDRSRSQSRGGDRSRSRAGGRRRRGSSDSYDSRSPSPRRGEGKDRHKRSKSVTDFARKGLAAIGLGEAAHESGKDRDKDVEYEETHVHRSSRRRRGGNDSDDGYEPRSSRRSRDDDYEPRGSRGSRDDGYGQRGSGGVYDDPRYADSRGSNVGSTRGPKSSRQKDGQRNRKIAEGKQDTSDSDSLGSSTDDEKRIKKMKGKQILTAGLASVATIHAAHNIYQSMEKRDARHKAVQEGEMTPEEARKLKAKATLQDVASVGIAALGIKGAISEIKEANEMRHEYKEFNEKKEERHKKRLERNKKKGSSTSGSRRGNDNDDNYSQAPPGRRIDYGPRYTDGNPYSTALPAPPVGYDGYDRR</sequence>
<feature type="compositionally biased region" description="Basic and acidic residues" evidence="1">
    <location>
        <begin position="537"/>
        <end position="563"/>
    </location>
</feature>
<feature type="compositionally biased region" description="Basic and acidic residues" evidence="1">
    <location>
        <begin position="24"/>
        <end position="35"/>
    </location>
</feature>
<reference evidence="2 3" key="1">
    <citation type="submission" date="2018-05" db="EMBL/GenBank/DDBJ databases">
        <title>Genome sequencing and assembly of the regulated plant pathogen Lachnellula willkommii and related sister species for the development of diagnostic species identification markers.</title>
        <authorList>
            <person name="Giroux E."/>
            <person name="Bilodeau G."/>
        </authorList>
    </citation>
    <scope>NUCLEOTIDE SEQUENCE [LARGE SCALE GENOMIC DNA]</scope>
    <source>
        <strain evidence="2 3">CBS 268.59</strain>
    </source>
</reference>
<proteinExistence type="predicted"/>
<accession>A0A8T9CCU9</accession>
<feature type="region of interest" description="Disordered" evidence="1">
    <location>
        <begin position="272"/>
        <end position="311"/>
    </location>
</feature>
<protein>
    <recommendedName>
        <fullName evidence="4">DUF3824 domain-containing protein</fullName>
    </recommendedName>
</protein>
<organism evidence="2 3">
    <name type="scientific">Lachnellula suecica</name>
    <dbReference type="NCBI Taxonomy" id="602035"/>
    <lineage>
        <taxon>Eukaryota</taxon>
        <taxon>Fungi</taxon>
        <taxon>Dikarya</taxon>
        <taxon>Ascomycota</taxon>
        <taxon>Pezizomycotina</taxon>
        <taxon>Leotiomycetes</taxon>
        <taxon>Helotiales</taxon>
        <taxon>Lachnaceae</taxon>
        <taxon>Lachnellula</taxon>
    </lineage>
</organism>
<evidence type="ECO:0008006" key="4">
    <source>
        <dbReference type="Google" id="ProtNLM"/>
    </source>
</evidence>
<evidence type="ECO:0000256" key="1">
    <source>
        <dbReference type="SAM" id="MobiDB-lite"/>
    </source>
</evidence>
<feature type="region of interest" description="Disordered" evidence="1">
    <location>
        <begin position="1"/>
        <end position="151"/>
    </location>
</feature>
<keyword evidence="3" id="KW-1185">Reference proteome</keyword>
<feature type="compositionally biased region" description="Basic and acidic residues" evidence="1">
    <location>
        <begin position="501"/>
        <end position="520"/>
    </location>
</feature>
<dbReference type="Proteomes" id="UP000469558">
    <property type="component" value="Unassembled WGS sequence"/>
</dbReference>
<feature type="compositionally biased region" description="Basic residues" evidence="1">
    <location>
        <begin position="725"/>
        <end position="738"/>
    </location>
</feature>
<feature type="compositionally biased region" description="Basic and acidic residues" evidence="1">
    <location>
        <begin position="595"/>
        <end position="612"/>
    </location>
</feature>
<dbReference type="EMBL" id="QGMK01000198">
    <property type="protein sequence ID" value="TVY83381.1"/>
    <property type="molecule type" value="Genomic_DNA"/>
</dbReference>
<feature type="compositionally biased region" description="Basic and acidic residues" evidence="1">
    <location>
        <begin position="117"/>
        <end position="131"/>
    </location>
</feature>
<feature type="region of interest" description="Disordered" evidence="1">
    <location>
        <begin position="717"/>
        <end position="792"/>
    </location>
</feature>
<feature type="compositionally biased region" description="Basic and acidic residues" evidence="1">
    <location>
        <begin position="93"/>
        <end position="108"/>
    </location>
</feature>
<feature type="compositionally biased region" description="Polar residues" evidence="1">
    <location>
        <begin position="581"/>
        <end position="593"/>
    </location>
</feature>
<name>A0A8T9CCU9_9HELO</name>
<dbReference type="AlphaFoldDB" id="A0A8T9CCU9"/>